<comment type="caution">
    <text evidence="2">The sequence shown here is derived from an EMBL/GenBank/DDBJ whole genome shotgun (WGS) entry which is preliminary data.</text>
</comment>
<feature type="binding site" evidence="1">
    <location>
        <position position="34"/>
    </location>
    <ligand>
        <name>Zn(2+)</name>
        <dbReference type="ChEBI" id="CHEBI:29105"/>
    </ligand>
</feature>
<proteinExistence type="inferred from homology"/>
<reference evidence="2 3" key="2">
    <citation type="journal article" date="2016" name="Genome Announc.">
        <title>Permanent Draft Genome Sequences for Two Variants of Frankia sp. Strain CpI1, the First Frankia Strain Isolated from Root Nodules of Comptonia peregrina.</title>
        <authorList>
            <person name="Oshone R."/>
            <person name="Hurst S.G.IV."/>
            <person name="Abebe-Akele F."/>
            <person name="Simpson S."/>
            <person name="Morris K."/>
            <person name="Thomas W.K."/>
            <person name="Tisa L.S."/>
        </authorList>
    </citation>
    <scope>NUCLEOTIDE SEQUENCE [LARGE SCALE GENOMIC DNA]</scope>
    <source>
        <strain evidence="3">CpI1-S</strain>
    </source>
</reference>
<dbReference type="RefSeq" id="WP_009738606.1">
    <property type="nucleotide sequence ID" value="NZ_JYFN01000002.1"/>
</dbReference>
<comment type="subunit">
    <text evidence="1">Forms a complex with the RNAP catalytic core and with free principal sigma factors.</text>
</comment>
<evidence type="ECO:0000256" key="1">
    <source>
        <dbReference type="HAMAP-Rule" id="MF_01483"/>
    </source>
</evidence>
<keyword evidence="1" id="KW-0805">Transcription regulation</keyword>
<dbReference type="InterPro" id="IPR038638">
    <property type="entry name" value="RbpA_sf"/>
</dbReference>
<gene>
    <name evidence="1" type="primary">rbpA</name>
    <name evidence="2" type="ORF">FF36_00327</name>
</gene>
<dbReference type="Proteomes" id="UP000032545">
    <property type="component" value="Unassembled WGS sequence"/>
</dbReference>
<evidence type="ECO:0000313" key="2">
    <source>
        <dbReference type="EMBL" id="KJE25194.1"/>
    </source>
</evidence>
<comment type="similarity">
    <text evidence="1">Belongs to the RNA polymerase-binding protein RbpA family.</text>
</comment>
<keyword evidence="1" id="KW-0479">Metal-binding</keyword>
<keyword evidence="1" id="KW-0804">Transcription</keyword>
<sequence length="116" mass="12891">MGERILRGSRLGAVSYETDRSTELAPRQSASYDCPNGHQFTMPFAAEAEVPSVWECKVCGGASVIVDGERPEPKKSKPPRTHWDMLMERRTTDDLEEVLAERLAVLRGTGEGRRTA</sequence>
<dbReference type="EMBL" id="JYFN01000002">
    <property type="protein sequence ID" value="KJE25194.1"/>
    <property type="molecule type" value="Genomic_DNA"/>
</dbReference>
<evidence type="ECO:0000313" key="3">
    <source>
        <dbReference type="Proteomes" id="UP000032545"/>
    </source>
</evidence>
<keyword evidence="1" id="KW-0862">Zinc</keyword>
<dbReference type="PATRIC" id="fig|1502723.3.peg.368"/>
<feature type="binding site" evidence="1">
    <location>
        <position position="59"/>
    </location>
    <ligand>
        <name>Zn(2+)</name>
        <dbReference type="ChEBI" id="CHEBI:29105"/>
    </ligand>
</feature>
<name>A0A0D8BME0_9ACTN</name>
<dbReference type="Pfam" id="PF13397">
    <property type="entry name" value="RbpA"/>
    <property type="match status" value="1"/>
</dbReference>
<organism evidence="2 3">
    <name type="scientific">Frankia torreyi</name>
    <dbReference type="NCBI Taxonomy" id="1856"/>
    <lineage>
        <taxon>Bacteria</taxon>
        <taxon>Bacillati</taxon>
        <taxon>Actinomycetota</taxon>
        <taxon>Actinomycetes</taxon>
        <taxon>Frankiales</taxon>
        <taxon>Frankiaceae</taxon>
        <taxon>Frankia</taxon>
    </lineage>
</organism>
<dbReference type="GO" id="GO:0045893">
    <property type="term" value="P:positive regulation of DNA-templated transcription"/>
    <property type="evidence" value="ECO:0007669"/>
    <property type="project" value="UniProtKB-UniRule"/>
</dbReference>
<reference evidence="3" key="1">
    <citation type="submission" date="2015-02" db="EMBL/GenBank/DDBJ databases">
        <title>Draft Genome of Frankia sp. CpI1-S.</title>
        <authorList>
            <person name="Oshone R.T."/>
            <person name="Ngom M."/>
            <person name="Ghodhbane-Gtari F."/>
            <person name="Gtari M."/>
            <person name="Morris K."/>
            <person name="Thomas K."/>
            <person name="Sen A."/>
            <person name="Tisa L.S."/>
        </authorList>
    </citation>
    <scope>NUCLEOTIDE SEQUENCE [LARGE SCALE GENOMIC DNA]</scope>
    <source>
        <strain evidence="3">CpI1-S</strain>
    </source>
</reference>
<feature type="binding site" evidence="1">
    <location>
        <position position="56"/>
    </location>
    <ligand>
        <name>Zn(2+)</name>
        <dbReference type="ChEBI" id="CHEBI:29105"/>
    </ligand>
</feature>
<dbReference type="GO" id="GO:0001000">
    <property type="term" value="F:bacterial-type RNA polymerase core enzyme binding"/>
    <property type="evidence" value="ECO:0007669"/>
    <property type="project" value="UniProtKB-UniRule"/>
</dbReference>
<dbReference type="Gene3D" id="2.20.28.270">
    <property type="entry name" value="RNA polymerase-binding protein A"/>
    <property type="match status" value="1"/>
</dbReference>
<protein>
    <recommendedName>
        <fullName evidence="1">RNA polymerase-binding protein RbpA</fullName>
    </recommendedName>
</protein>
<dbReference type="OrthoDB" id="3618415at2"/>
<dbReference type="InterPro" id="IPR025182">
    <property type="entry name" value="RNApol-bd_RbpA"/>
</dbReference>
<feature type="binding site" evidence="1">
    <location>
        <position position="38"/>
    </location>
    <ligand>
        <name>Zn(2+)</name>
        <dbReference type="ChEBI" id="CHEBI:29105"/>
    </ligand>
</feature>
<accession>A0A0D8BME0</accession>
<dbReference type="GO" id="GO:0008270">
    <property type="term" value="F:zinc ion binding"/>
    <property type="evidence" value="ECO:0007669"/>
    <property type="project" value="UniProtKB-UniRule"/>
</dbReference>
<comment type="cofactor">
    <cofactor evidence="1">
        <name>Zn(2+)</name>
        <dbReference type="ChEBI" id="CHEBI:29105"/>
    </cofactor>
    <text evidence="1">Bind 1 Zn(2+) per subunit.</text>
</comment>
<dbReference type="HAMAP" id="MF_01483">
    <property type="entry name" value="RbpA"/>
    <property type="match status" value="1"/>
</dbReference>
<comment type="function">
    <text evidence="1">Binds to RNA polymerase (RNAP), stimulating transcription from principal, but not alternative sigma factor promoters.</text>
</comment>
<dbReference type="AlphaFoldDB" id="A0A0D8BME0"/>
<keyword evidence="3" id="KW-1185">Reference proteome</keyword>